<organism evidence="2 3">
    <name type="scientific">Leucobacter insecticola</name>
    <dbReference type="NCBI Taxonomy" id="2714934"/>
    <lineage>
        <taxon>Bacteria</taxon>
        <taxon>Bacillati</taxon>
        <taxon>Actinomycetota</taxon>
        <taxon>Actinomycetes</taxon>
        <taxon>Micrococcales</taxon>
        <taxon>Microbacteriaceae</taxon>
        <taxon>Leucobacter</taxon>
    </lineage>
</organism>
<dbReference type="EMBL" id="CP049934">
    <property type="protein sequence ID" value="QIM17147.1"/>
    <property type="molecule type" value="Genomic_DNA"/>
</dbReference>
<reference evidence="2 3" key="1">
    <citation type="submission" date="2020-03" db="EMBL/GenBank/DDBJ databases">
        <title>Leucobacter sp. nov., isolated from beetles.</title>
        <authorList>
            <person name="Hyun D.-W."/>
            <person name="Bae J.-W."/>
        </authorList>
    </citation>
    <scope>NUCLEOTIDE SEQUENCE [LARGE SCALE GENOMIC DNA]</scope>
    <source>
        <strain evidence="2 3">HDW9B</strain>
    </source>
</reference>
<dbReference type="AlphaFoldDB" id="A0A6G8FL98"/>
<evidence type="ECO:0000313" key="3">
    <source>
        <dbReference type="Proteomes" id="UP000501387"/>
    </source>
</evidence>
<protein>
    <submittedName>
        <fullName evidence="2">Uncharacterized protein</fullName>
    </submittedName>
</protein>
<accession>A0A6G8FL98</accession>
<gene>
    <name evidence="2" type="ORF">G7067_13195</name>
</gene>
<evidence type="ECO:0000313" key="2">
    <source>
        <dbReference type="EMBL" id="QIM17147.1"/>
    </source>
</evidence>
<name>A0A6G8FL98_9MICO</name>
<dbReference type="Proteomes" id="UP000501387">
    <property type="component" value="Chromosome"/>
</dbReference>
<feature type="region of interest" description="Disordered" evidence="1">
    <location>
        <begin position="1"/>
        <end position="25"/>
    </location>
</feature>
<proteinExistence type="predicted"/>
<evidence type="ECO:0000256" key="1">
    <source>
        <dbReference type="SAM" id="MobiDB-lite"/>
    </source>
</evidence>
<dbReference type="RefSeq" id="WP_166325265.1">
    <property type="nucleotide sequence ID" value="NZ_CP049934.1"/>
</dbReference>
<dbReference type="KEGG" id="lins:G7067_13195"/>
<feature type="compositionally biased region" description="Polar residues" evidence="1">
    <location>
        <begin position="1"/>
        <end position="16"/>
    </location>
</feature>
<sequence length="62" mass="6852">MSTTVQISASAAQSLSRWRAQTEEQKREARLAVVVDRVASSMAMENEQVSDAWIQQAKQTGV</sequence>
<keyword evidence="3" id="KW-1185">Reference proteome</keyword>